<proteinExistence type="predicted"/>
<organism evidence="1 2">
    <name type="scientific">Ditylenchus dipsaci</name>
    <dbReference type="NCBI Taxonomy" id="166011"/>
    <lineage>
        <taxon>Eukaryota</taxon>
        <taxon>Metazoa</taxon>
        <taxon>Ecdysozoa</taxon>
        <taxon>Nematoda</taxon>
        <taxon>Chromadorea</taxon>
        <taxon>Rhabditida</taxon>
        <taxon>Tylenchina</taxon>
        <taxon>Tylenchomorpha</taxon>
        <taxon>Sphaerularioidea</taxon>
        <taxon>Anguinidae</taxon>
        <taxon>Anguininae</taxon>
        <taxon>Ditylenchus</taxon>
    </lineage>
</organism>
<keyword evidence="1" id="KW-1185">Reference proteome</keyword>
<name>A0A915E9S0_9BILA</name>
<evidence type="ECO:0000313" key="2">
    <source>
        <dbReference type="WBParaSite" id="jg3574"/>
    </source>
</evidence>
<protein>
    <submittedName>
        <fullName evidence="2">Uncharacterized protein</fullName>
    </submittedName>
</protein>
<evidence type="ECO:0000313" key="1">
    <source>
        <dbReference type="Proteomes" id="UP000887574"/>
    </source>
</evidence>
<accession>A0A915E9S0</accession>
<reference evidence="2" key="1">
    <citation type="submission" date="2022-11" db="UniProtKB">
        <authorList>
            <consortium name="WormBaseParasite"/>
        </authorList>
    </citation>
    <scope>IDENTIFICATION</scope>
</reference>
<sequence length="137" mass="15452">MQAASLYKILTLYGIFSTVAGFVLDFRQISWPKASKNKNVGVEYSIVDCYTELDKTFIGATYRLSTVLILLFEDDMLTEELPFHVACSHAYLIFAAQNPPVEILEFTLSHQTELDIPDAQRKDCDGEGINYALLPSY</sequence>
<dbReference type="Proteomes" id="UP000887574">
    <property type="component" value="Unplaced"/>
</dbReference>
<dbReference type="WBParaSite" id="jg3574">
    <property type="protein sequence ID" value="jg3574"/>
    <property type="gene ID" value="jg3574"/>
</dbReference>
<dbReference type="AlphaFoldDB" id="A0A915E9S0"/>